<dbReference type="Pfam" id="PF18121">
    <property type="entry name" value="TFA2_Winged_2"/>
    <property type="match status" value="1"/>
</dbReference>
<dbReference type="GO" id="GO:0006367">
    <property type="term" value="P:transcription initiation at RNA polymerase II promoter"/>
    <property type="evidence" value="ECO:0007669"/>
    <property type="project" value="InterPro"/>
</dbReference>
<gene>
    <name evidence="9" type="ORF">BJ508DRAFT_195162</name>
</gene>
<evidence type="ECO:0000256" key="7">
    <source>
        <dbReference type="SAM" id="MobiDB-lite"/>
    </source>
</evidence>
<dbReference type="PROSITE" id="PS51351">
    <property type="entry name" value="TFIIE_BETA_C"/>
    <property type="match status" value="1"/>
</dbReference>
<dbReference type="InterPro" id="IPR016656">
    <property type="entry name" value="TFIIE-bsu"/>
</dbReference>
<comment type="function">
    <text evidence="6">Recruits TFIIH to the initiation complex and stimulates the RNA polymerase II C-terminal domain kinase and DNA-dependent ATPase activities of TFIIH. Both TFIIH and TFIIE are required for promoter clearance by RNA polymerase.</text>
</comment>
<dbReference type="STRING" id="1160509.A0A3N4IHF0"/>
<keyword evidence="10" id="KW-1185">Reference proteome</keyword>
<keyword evidence="2" id="KW-0805">Transcription regulation</keyword>
<dbReference type="EMBL" id="ML119663">
    <property type="protein sequence ID" value="RPA83570.1"/>
    <property type="molecule type" value="Genomic_DNA"/>
</dbReference>
<name>A0A3N4IHF0_ASCIM</name>
<evidence type="ECO:0000259" key="8">
    <source>
        <dbReference type="PROSITE" id="PS51351"/>
    </source>
</evidence>
<sequence length="215" mass="24571">QPADTSLSQSELMTQVHYIVQYLKDKETPQTSQQLASYLSKPLTNTLKTILRSNPRLIYDQRTDTFEYRPVHNIRTKHALLTYLKNQPTAEGLQIRELKEGWSAAMDSITALEADNEVLVTRTKKDNQPRRVWYNDKELNLDVEKDFKDIWESIKLPHESELPSLLDKAGLKPTSVDPATVKKTGGTKGERKRPKARRGGRVTNTHLAGILKDYS</sequence>
<evidence type="ECO:0000256" key="1">
    <source>
        <dbReference type="ARBA" id="ARBA00004123"/>
    </source>
</evidence>
<dbReference type="GO" id="GO:0005673">
    <property type="term" value="C:transcription factor TFIIE complex"/>
    <property type="evidence" value="ECO:0007669"/>
    <property type="project" value="InterPro"/>
</dbReference>
<dbReference type="GO" id="GO:0003677">
    <property type="term" value="F:DNA binding"/>
    <property type="evidence" value="ECO:0007669"/>
    <property type="project" value="UniProtKB-KW"/>
</dbReference>
<evidence type="ECO:0000256" key="4">
    <source>
        <dbReference type="ARBA" id="ARBA00023163"/>
    </source>
</evidence>
<keyword evidence="5" id="KW-0539">Nucleus</keyword>
<dbReference type="Proteomes" id="UP000275078">
    <property type="component" value="Unassembled WGS sequence"/>
</dbReference>
<evidence type="ECO:0000256" key="2">
    <source>
        <dbReference type="ARBA" id="ARBA00023015"/>
    </source>
</evidence>
<comment type="subcellular location">
    <subcellularLocation>
        <location evidence="1">Nucleus</location>
    </subcellularLocation>
</comment>
<protein>
    <recommendedName>
        <fullName evidence="8">TFIIE beta domain-containing protein</fullName>
    </recommendedName>
</protein>
<dbReference type="AlphaFoldDB" id="A0A3N4IHF0"/>
<evidence type="ECO:0000313" key="10">
    <source>
        <dbReference type="Proteomes" id="UP000275078"/>
    </source>
</evidence>
<keyword evidence="3" id="KW-0238">DNA-binding</keyword>
<dbReference type="PANTHER" id="PTHR12716:SF8">
    <property type="entry name" value="TRANSCRIPTION INITIATION FACTOR IIE SUBUNIT BETA"/>
    <property type="match status" value="1"/>
</dbReference>
<feature type="region of interest" description="Disordered" evidence="7">
    <location>
        <begin position="168"/>
        <end position="204"/>
    </location>
</feature>
<dbReference type="Pfam" id="PF02186">
    <property type="entry name" value="TFIIE_beta"/>
    <property type="match status" value="1"/>
</dbReference>
<feature type="non-terminal residue" evidence="9">
    <location>
        <position position="215"/>
    </location>
</feature>
<dbReference type="GO" id="GO:0001097">
    <property type="term" value="F:TFIIH-class transcription factor complex binding"/>
    <property type="evidence" value="ECO:0007669"/>
    <property type="project" value="TreeGrafter"/>
</dbReference>
<dbReference type="Pfam" id="PF22254">
    <property type="entry name" value="TFA2_E-tether"/>
    <property type="match status" value="1"/>
</dbReference>
<evidence type="ECO:0000313" key="9">
    <source>
        <dbReference type="EMBL" id="RPA83570.1"/>
    </source>
</evidence>
<dbReference type="OrthoDB" id="5323195at2759"/>
<dbReference type="InterPro" id="IPR054600">
    <property type="entry name" value="TFA2_E-tether"/>
</dbReference>
<feature type="non-terminal residue" evidence="9">
    <location>
        <position position="1"/>
    </location>
</feature>
<evidence type="ECO:0000256" key="6">
    <source>
        <dbReference type="ARBA" id="ARBA00025581"/>
    </source>
</evidence>
<organism evidence="9 10">
    <name type="scientific">Ascobolus immersus RN42</name>
    <dbReference type="NCBI Taxonomy" id="1160509"/>
    <lineage>
        <taxon>Eukaryota</taxon>
        <taxon>Fungi</taxon>
        <taxon>Dikarya</taxon>
        <taxon>Ascomycota</taxon>
        <taxon>Pezizomycotina</taxon>
        <taxon>Pezizomycetes</taxon>
        <taxon>Pezizales</taxon>
        <taxon>Ascobolaceae</taxon>
        <taxon>Ascobolus</taxon>
    </lineage>
</organism>
<keyword evidence="4" id="KW-0804">Transcription</keyword>
<dbReference type="InterPro" id="IPR040501">
    <property type="entry name" value="TFA2_Winged_2"/>
</dbReference>
<dbReference type="InterPro" id="IPR003166">
    <property type="entry name" value="TFIIE_bsu_DNA-bd"/>
</dbReference>
<reference evidence="9 10" key="1">
    <citation type="journal article" date="2018" name="Nat. Ecol. Evol.">
        <title>Pezizomycetes genomes reveal the molecular basis of ectomycorrhizal truffle lifestyle.</title>
        <authorList>
            <person name="Murat C."/>
            <person name="Payen T."/>
            <person name="Noel B."/>
            <person name="Kuo A."/>
            <person name="Morin E."/>
            <person name="Chen J."/>
            <person name="Kohler A."/>
            <person name="Krizsan K."/>
            <person name="Balestrini R."/>
            <person name="Da Silva C."/>
            <person name="Montanini B."/>
            <person name="Hainaut M."/>
            <person name="Levati E."/>
            <person name="Barry K.W."/>
            <person name="Belfiori B."/>
            <person name="Cichocki N."/>
            <person name="Clum A."/>
            <person name="Dockter R.B."/>
            <person name="Fauchery L."/>
            <person name="Guy J."/>
            <person name="Iotti M."/>
            <person name="Le Tacon F."/>
            <person name="Lindquist E.A."/>
            <person name="Lipzen A."/>
            <person name="Malagnac F."/>
            <person name="Mello A."/>
            <person name="Molinier V."/>
            <person name="Miyauchi S."/>
            <person name="Poulain J."/>
            <person name="Riccioni C."/>
            <person name="Rubini A."/>
            <person name="Sitrit Y."/>
            <person name="Splivallo R."/>
            <person name="Traeger S."/>
            <person name="Wang M."/>
            <person name="Zifcakova L."/>
            <person name="Wipf D."/>
            <person name="Zambonelli A."/>
            <person name="Paolocci F."/>
            <person name="Nowrousian M."/>
            <person name="Ottonello S."/>
            <person name="Baldrian P."/>
            <person name="Spatafora J.W."/>
            <person name="Henrissat B."/>
            <person name="Nagy L.G."/>
            <person name="Aury J.M."/>
            <person name="Wincker P."/>
            <person name="Grigoriev I.V."/>
            <person name="Bonfante P."/>
            <person name="Martin F.M."/>
        </authorList>
    </citation>
    <scope>NUCLEOTIDE SEQUENCE [LARGE SCALE GENOMIC DNA]</scope>
    <source>
        <strain evidence="9 10">RN42</strain>
    </source>
</reference>
<dbReference type="PANTHER" id="PTHR12716">
    <property type="entry name" value="TRANSCRIPTION INITIATION FACTOR IIE, BETA SUBUNIT"/>
    <property type="match status" value="1"/>
</dbReference>
<evidence type="ECO:0000256" key="5">
    <source>
        <dbReference type="ARBA" id="ARBA00023242"/>
    </source>
</evidence>
<feature type="compositionally biased region" description="Basic residues" evidence="7">
    <location>
        <begin position="190"/>
        <end position="200"/>
    </location>
</feature>
<evidence type="ECO:0000256" key="3">
    <source>
        <dbReference type="ARBA" id="ARBA00023125"/>
    </source>
</evidence>
<proteinExistence type="predicted"/>
<feature type="domain" description="TFIIE beta" evidence="8">
    <location>
        <begin position="1"/>
        <end position="75"/>
    </location>
</feature>
<accession>A0A3N4IHF0</accession>